<gene>
    <name evidence="13" type="ORF">BRARA_C01819</name>
</gene>
<proteinExistence type="inferred from homology"/>
<dbReference type="CDD" id="cd04723">
    <property type="entry name" value="HisA_HisF"/>
    <property type="match status" value="1"/>
</dbReference>
<comment type="similarity">
    <text evidence="3 11">Belongs to the HisA/HisF family.</text>
</comment>
<evidence type="ECO:0000256" key="1">
    <source>
        <dbReference type="ARBA" id="ARBA00001959"/>
    </source>
</evidence>
<keyword evidence="5 11" id="KW-0028">Amino-acid biosynthesis</keyword>
<evidence type="ECO:0000256" key="9">
    <source>
        <dbReference type="ARBA" id="ARBA00093256"/>
    </source>
</evidence>
<dbReference type="AlphaFoldDB" id="A0A398A3J6"/>
<dbReference type="Proteomes" id="UP000264353">
    <property type="component" value="Chromosome A3"/>
</dbReference>
<sequence>MRTLSSQLYSNGGISLFPKNQSSPSKKHLNFSKPSRLQLISAVQFRPCIDIHKGKVKQIVGSTLSDLKEEDGSVLVTNFESDKSAEEYAKMYKEDGLTGGHVIMLGADPLSQAAALGALHAYPGGLQVGGGINSENCLSYIEEGASHVIVTSYVFNNGKLDLERLKDLVKIVGKERLILDLSCRKKDGRYAIVTDRWQKFSDVLVDEKSMEFLGGFADEFLVHGVDVEGKKLGIDEELVALLGNYSPIPVTYAGGVTVMDDVERIKEAGKGRVDVTVGSALDIFGGNLPYKDVVAWHHKQAEPASTLH</sequence>
<dbReference type="FunFam" id="3.20.20.70:FF:000110">
    <property type="entry name" value="1-(5-phosphoribosyl)-5-[(5-phosphoribosylamino)methylideneamino] imidazole-4-carboxamide isomerase, chloroplastic"/>
    <property type="match status" value="1"/>
</dbReference>
<evidence type="ECO:0000256" key="10">
    <source>
        <dbReference type="ARBA" id="ARBA00093606"/>
    </source>
</evidence>
<evidence type="ECO:0000256" key="4">
    <source>
        <dbReference type="ARBA" id="ARBA00012550"/>
    </source>
</evidence>
<evidence type="ECO:0000256" key="6">
    <source>
        <dbReference type="ARBA" id="ARBA00023053"/>
    </source>
</evidence>
<dbReference type="EC" id="5.3.1.16" evidence="4 12"/>
<reference evidence="13 14" key="1">
    <citation type="submission" date="2018-06" db="EMBL/GenBank/DDBJ databases">
        <title>WGS assembly of Brassica rapa FPsc.</title>
        <authorList>
            <person name="Bowman J."/>
            <person name="Kohchi T."/>
            <person name="Yamato K."/>
            <person name="Jenkins J."/>
            <person name="Shu S."/>
            <person name="Ishizaki K."/>
            <person name="Yamaoka S."/>
            <person name="Nishihama R."/>
            <person name="Nakamura Y."/>
            <person name="Berger F."/>
            <person name="Adam C."/>
            <person name="Aki S."/>
            <person name="Althoff F."/>
            <person name="Araki T."/>
            <person name="Arteaga-Vazquez M."/>
            <person name="Balasubrmanian S."/>
            <person name="Bauer D."/>
            <person name="Boehm C."/>
            <person name="Briginshaw L."/>
            <person name="Caballero-Perez J."/>
            <person name="Catarino B."/>
            <person name="Chen F."/>
            <person name="Chiyoda S."/>
            <person name="Chovatia M."/>
            <person name="Davies K."/>
            <person name="Delmans M."/>
            <person name="Demura T."/>
            <person name="Dierschke T."/>
            <person name="Dolan L."/>
            <person name="Dorantes-Acosta A."/>
            <person name="Eklund D."/>
            <person name="Florent S."/>
            <person name="Flores-Sandoval E."/>
            <person name="Fujiyama A."/>
            <person name="Fukuzawa H."/>
            <person name="Galik B."/>
            <person name="Grimanelli D."/>
            <person name="Grimwood J."/>
            <person name="Grossniklaus U."/>
            <person name="Hamada T."/>
            <person name="Haseloff J."/>
            <person name="Hetherington A."/>
            <person name="Higo A."/>
            <person name="Hirakawa Y."/>
            <person name="Hundley H."/>
            <person name="Ikeda Y."/>
            <person name="Inoue K."/>
            <person name="Inoue S."/>
            <person name="Ishida S."/>
            <person name="Jia Q."/>
            <person name="Kakita M."/>
            <person name="Kanazawa T."/>
            <person name="Kawai Y."/>
            <person name="Kawashima T."/>
            <person name="Kennedy M."/>
            <person name="Kinose K."/>
            <person name="Kinoshita T."/>
            <person name="Kohara Y."/>
            <person name="Koide E."/>
            <person name="Komatsu K."/>
            <person name="Kopischke S."/>
            <person name="Kubo M."/>
            <person name="Kyozuka J."/>
            <person name="Lagercrantz U."/>
            <person name="Lin S."/>
            <person name="Lindquist E."/>
            <person name="Lipzen A."/>
            <person name="Lu C."/>
            <person name="Luna E."/>
            <person name="Martienssen R."/>
            <person name="Minamino N."/>
            <person name="Mizutani M."/>
            <person name="Mizutani M."/>
            <person name="Mochizuki N."/>
            <person name="Monte I."/>
            <person name="Mosher R."/>
            <person name="Nagasaki H."/>
            <person name="Nakagami H."/>
            <person name="Naramoto S."/>
            <person name="Nishitani K."/>
            <person name="Ohtani M."/>
            <person name="Okamoto T."/>
            <person name="Okumura M."/>
            <person name="Phillips J."/>
            <person name="Pollak B."/>
            <person name="Reinders A."/>
            <person name="Roevekamp M."/>
            <person name="Sano R."/>
            <person name="Sawa S."/>
            <person name="Schmid M."/>
            <person name="Shirakawa M."/>
            <person name="Solano R."/>
            <person name="Spunde A."/>
            <person name="Suetsugu N."/>
            <person name="Sugano S."/>
            <person name="Sugiyama A."/>
            <person name="Sun R."/>
            <person name="Suzuki Y."/>
            <person name="Takenaka M."/>
            <person name="Takezawa D."/>
            <person name="Tomogane H."/>
            <person name="Tsuzuki M."/>
            <person name="Ueda T."/>
            <person name="Umeda M."/>
            <person name="Ward J."/>
            <person name="Watanabe Y."/>
            <person name="Yazaki K."/>
            <person name="Yokoyama R."/>
            <person name="Yoshitake Y."/>
            <person name="Yotsui I."/>
            <person name="Zachgo S."/>
            <person name="Schmutz J."/>
        </authorList>
    </citation>
    <scope>NUCLEOTIDE SEQUENCE [LARGE SCALE GENOMIC DNA]</scope>
    <source>
        <strain evidence="14">cv. B-3</strain>
    </source>
</reference>
<keyword evidence="12" id="KW-0150">Chloroplast</keyword>
<evidence type="ECO:0000256" key="3">
    <source>
        <dbReference type="ARBA" id="ARBA00009667"/>
    </source>
</evidence>
<dbReference type="InterPro" id="IPR044524">
    <property type="entry name" value="Isoase_HisA-like"/>
</dbReference>
<protein>
    <recommendedName>
        <fullName evidence="10 12">1-(5-phosphoribosyl)-5-[(5-phosphoribosylamino)methylideneamino] imidazole-4-carboxamide isomerase HISN3, chloroplastic</fullName>
        <ecNumber evidence="4 12">5.3.1.16</ecNumber>
    </recommendedName>
    <alternativeName>
        <fullName evidence="12">5-proFAR isomerase</fullName>
    </alternativeName>
    <alternativeName>
        <fullName evidence="12">Phosphoribosylformimino-5-aminoimidazole carboxamide ribotide isomerase</fullName>
    </alternativeName>
</protein>
<name>A0A398A3J6_BRACM</name>
<organism evidence="13 14">
    <name type="scientific">Brassica campestris</name>
    <name type="common">Field mustard</name>
    <dbReference type="NCBI Taxonomy" id="3711"/>
    <lineage>
        <taxon>Eukaryota</taxon>
        <taxon>Viridiplantae</taxon>
        <taxon>Streptophyta</taxon>
        <taxon>Embryophyta</taxon>
        <taxon>Tracheophyta</taxon>
        <taxon>Spermatophyta</taxon>
        <taxon>Magnoliopsida</taxon>
        <taxon>eudicotyledons</taxon>
        <taxon>Gunneridae</taxon>
        <taxon>Pentapetalae</taxon>
        <taxon>rosids</taxon>
        <taxon>malvids</taxon>
        <taxon>Brassicales</taxon>
        <taxon>Brassicaceae</taxon>
        <taxon>Brassiceae</taxon>
        <taxon>Brassica</taxon>
    </lineage>
</organism>
<dbReference type="UniPathway" id="UPA00031">
    <property type="reaction ID" value="UER00009"/>
</dbReference>
<comment type="catalytic activity">
    <reaction evidence="9">
        <text>1-(5-phospho-beta-D-ribosyl)-5-[(5-phospho-beta-D-ribosylamino)methylideneamino]imidazole-4-carboxamide = 5-[(5-phospho-1-deoxy-D-ribulos-1-ylimino)methylamino]-1-(5-phospho-beta-D-ribosyl)imidazole-4-carboxamide</text>
        <dbReference type="Rhea" id="RHEA:15469"/>
        <dbReference type="ChEBI" id="CHEBI:58435"/>
        <dbReference type="ChEBI" id="CHEBI:58525"/>
        <dbReference type="EC" id="5.3.1.16"/>
    </reaction>
    <physiologicalReaction direction="left-to-right" evidence="9">
        <dbReference type="Rhea" id="RHEA:15470"/>
    </physiologicalReaction>
</comment>
<evidence type="ECO:0000256" key="8">
    <source>
        <dbReference type="ARBA" id="ARBA00023235"/>
    </source>
</evidence>
<dbReference type="InterPro" id="IPR006062">
    <property type="entry name" value="His_biosynth"/>
</dbReference>
<dbReference type="SUPFAM" id="SSF51366">
    <property type="entry name" value="Ribulose-phoshate binding barrel"/>
    <property type="match status" value="1"/>
</dbReference>
<dbReference type="EMBL" id="CM010630">
    <property type="protein sequence ID" value="RID69743.1"/>
    <property type="molecule type" value="Genomic_DNA"/>
</dbReference>
<dbReference type="Gene3D" id="3.20.20.70">
    <property type="entry name" value="Aldolase class I"/>
    <property type="match status" value="1"/>
</dbReference>
<evidence type="ECO:0000256" key="11">
    <source>
        <dbReference type="RuleBase" id="RU003657"/>
    </source>
</evidence>
<keyword evidence="7 11" id="KW-0368">Histidine biosynthesis</keyword>
<evidence type="ECO:0000256" key="7">
    <source>
        <dbReference type="ARBA" id="ARBA00023102"/>
    </source>
</evidence>
<dbReference type="GO" id="GO:0003949">
    <property type="term" value="F:1-(5-phosphoribosyl)-5-[(5-phosphoribosylamino)methylideneamino]imidazole-4-carboxamide isomerase activity"/>
    <property type="evidence" value="ECO:0007669"/>
    <property type="project" value="UniProtKB-EC"/>
</dbReference>
<keyword evidence="6" id="KW-0915">Sodium</keyword>
<dbReference type="NCBIfam" id="TIGR02129">
    <property type="entry name" value="hisA_euk"/>
    <property type="match status" value="1"/>
</dbReference>
<dbReference type="Pfam" id="PF00977">
    <property type="entry name" value="His_biosynth"/>
    <property type="match status" value="1"/>
</dbReference>
<evidence type="ECO:0000313" key="14">
    <source>
        <dbReference type="Proteomes" id="UP000264353"/>
    </source>
</evidence>
<dbReference type="PANTHER" id="PTHR43090:SF2">
    <property type="entry name" value="1-(5-PHOSPHORIBOSYL)-5-[(5-PHOSPHORIBOSYLAMINO)METHYLIDENEAMINO] IMIDAZOLE-4-CARBOXAMIDE ISOMERASE"/>
    <property type="match status" value="1"/>
</dbReference>
<dbReference type="GO" id="GO:0009507">
    <property type="term" value="C:chloroplast"/>
    <property type="evidence" value="ECO:0007669"/>
    <property type="project" value="UniProtKB-SubCell"/>
</dbReference>
<dbReference type="InterPro" id="IPR013785">
    <property type="entry name" value="Aldolase_TIM"/>
</dbReference>
<keyword evidence="8 12" id="KW-0413">Isomerase</keyword>
<comment type="subcellular location">
    <subcellularLocation>
        <location evidence="12">Plastid</location>
        <location evidence="12">Chloroplast</location>
    </subcellularLocation>
</comment>
<evidence type="ECO:0000256" key="2">
    <source>
        <dbReference type="ARBA" id="ARBA00005133"/>
    </source>
</evidence>
<dbReference type="InterPro" id="IPR011858">
    <property type="entry name" value="His6/HISN3"/>
</dbReference>
<evidence type="ECO:0000256" key="5">
    <source>
        <dbReference type="ARBA" id="ARBA00022605"/>
    </source>
</evidence>
<accession>A0A398A3J6</accession>
<dbReference type="GO" id="GO:0000105">
    <property type="term" value="P:L-histidine biosynthetic process"/>
    <property type="evidence" value="ECO:0007669"/>
    <property type="project" value="UniProtKB-UniPathway"/>
</dbReference>
<comment type="pathway">
    <text evidence="2 12">Amino-acid biosynthesis; L-histidine biosynthesis; L-histidine from 5-phospho-alpha-D-ribose 1-diphosphate: step 4/9.</text>
</comment>
<keyword evidence="12" id="KW-0934">Plastid</keyword>
<evidence type="ECO:0000313" key="13">
    <source>
        <dbReference type="EMBL" id="RID69743.1"/>
    </source>
</evidence>
<evidence type="ECO:0000256" key="12">
    <source>
        <dbReference type="RuleBase" id="RU364022"/>
    </source>
</evidence>
<dbReference type="InterPro" id="IPR011060">
    <property type="entry name" value="RibuloseP-bd_barrel"/>
</dbReference>
<comment type="cofactor">
    <cofactor evidence="1">
        <name>Na(+)</name>
        <dbReference type="ChEBI" id="CHEBI:29101"/>
    </cofactor>
</comment>
<dbReference type="PANTHER" id="PTHR43090">
    <property type="entry name" value="1-(5-PHOSPHORIBOSYL)-5-[(5-PHOSPHORIBOSYLAMINO)METHYLIDENEAMINO] IMIDAZOLE-4-CARBOXAMIDE ISOMERASE"/>
    <property type="match status" value="1"/>
</dbReference>